<sequence length="107" mass="12439">MYSRQIEEDIDKEAKKIAGETVVDLKNESNVGERGLFSKGWKSTVKKEKYSISIIIHNKEYRLTHLINDGHKMRQGGRARAFRLITKNEAKAHQKFFKIVGDIIDRH</sequence>
<evidence type="ECO:0000313" key="1">
    <source>
        <dbReference type="EMBL" id="DAE10102.1"/>
    </source>
</evidence>
<protein>
    <submittedName>
        <fullName evidence="1">Putative tail component</fullName>
    </submittedName>
</protein>
<proteinExistence type="predicted"/>
<name>A0A8S5PSS1_9CAUD</name>
<dbReference type="EMBL" id="BK015503">
    <property type="protein sequence ID" value="DAE10102.1"/>
    <property type="molecule type" value="Genomic_DNA"/>
</dbReference>
<organism evidence="1">
    <name type="scientific">Siphoviridae sp. ctGuJ10</name>
    <dbReference type="NCBI Taxonomy" id="2825418"/>
    <lineage>
        <taxon>Viruses</taxon>
        <taxon>Duplodnaviria</taxon>
        <taxon>Heunggongvirae</taxon>
        <taxon>Uroviricota</taxon>
        <taxon>Caudoviricetes</taxon>
    </lineage>
</organism>
<reference evidence="1" key="1">
    <citation type="journal article" date="2021" name="Proc. Natl. Acad. Sci. U.S.A.">
        <title>A Catalog of Tens of Thousands of Viruses from Human Metagenomes Reveals Hidden Associations with Chronic Diseases.</title>
        <authorList>
            <person name="Tisza M.J."/>
            <person name="Buck C.B."/>
        </authorList>
    </citation>
    <scope>NUCLEOTIDE SEQUENCE</scope>
    <source>
        <strain evidence="1">CtGuJ10</strain>
    </source>
</reference>
<accession>A0A8S5PSS1</accession>